<evidence type="ECO:0008006" key="4">
    <source>
        <dbReference type="Google" id="ProtNLM"/>
    </source>
</evidence>
<dbReference type="OrthoDB" id="6381507at2"/>
<dbReference type="Gene3D" id="3.40.50.880">
    <property type="match status" value="1"/>
</dbReference>
<dbReference type="EMBL" id="WQLA01000006">
    <property type="protein sequence ID" value="MVN92486.1"/>
    <property type="molecule type" value="Genomic_DNA"/>
</dbReference>
<protein>
    <recommendedName>
        <fullName evidence="4">Unsaturated rhamnogalacturonyl hydrolase</fullName>
    </recommendedName>
</protein>
<name>A0A6I4IG23_9SPHI</name>
<dbReference type="InterPro" id="IPR029062">
    <property type="entry name" value="Class_I_gatase-like"/>
</dbReference>
<accession>A0A6I4IG23</accession>
<sequence length="264" mass="29522">MKINYCYAFLMALGFTAVNCKAQTVTLDYHFNHETRKNSQGQPERFHYIWEEKDYNGFSVLGDVFKSQGFKLNSLNAAPTAANLKGTDVYIIVDPDSKKENPAPNYIMPADIQNIDAWVKKGGVLVMFANDSANVEFKHYNELAAVFGMHFNDDIQNHVIDDNHFEDGGVFIKDNPVFKTSKKIYMKDACSIATSGNARPVLKNAAGATLIATAMHGKGHVIAIADPWLYDEYTNGRLPANLNFENDKAAYDLVVWLKSLVPKK</sequence>
<evidence type="ECO:0000313" key="2">
    <source>
        <dbReference type="EMBL" id="MVN92486.1"/>
    </source>
</evidence>
<feature type="chain" id="PRO_5026148207" description="Unsaturated rhamnogalacturonyl hydrolase" evidence="1">
    <location>
        <begin position="23"/>
        <end position="264"/>
    </location>
</feature>
<evidence type="ECO:0000256" key="1">
    <source>
        <dbReference type="SAM" id="SignalP"/>
    </source>
</evidence>
<dbReference type="AlphaFoldDB" id="A0A6I4IG23"/>
<evidence type="ECO:0000313" key="3">
    <source>
        <dbReference type="Proteomes" id="UP000434850"/>
    </source>
</evidence>
<organism evidence="2 3">
    <name type="scientific">Mucilaginibacter aquatilis</name>
    <dbReference type="NCBI Taxonomy" id="1517760"/>
    <lineage>
        <taxon>Bacteria</taxon>
        <taxon>Pseudomonadati</taxon>
        <taxon>Bacteroidota</taxon>
        <taxon>Sphingobacteriia</taxon>
        <taxon>Sphingobacteriales</taxon>
        <taxon>Sphingobacteriaceae</taxon>
        <taxon>Mucilaginibacter</taxon>
    </lineage>
</organism>
<dbReference type="RefSeq" id="WP_157542798.1">
    <property type="nucleotide sequence ID" value="NZ_WQLA01000006.1"/>
</dbReference>
<comment type="caution">
    <text evidence="2">The sequence shown here is derived from an EMBL/GenBank/DDBJ whole genome shotgun (WGS) entry which is preliminary data.</text>
</comment>
<proteinExistence type="predicted"/>
<dbReference type="SUPFAM" id="SSF52317">
    <property type="entry name" value="Class I glutamine amidotransferase-like"/>
    <property type="match status" value="1"/>
</dbReference>
<gene>
    <name evidence="2" type="ORF">GO816_15215</name>
</gene>
<keyword evidence="3" id="KW-1185">Reference proteome</keyword>
<keyword evidence="1" id="KW-0732">Signal</keyword>
<dbReference type="Proteomes" id="UP000434850">
    <property type="component" value="Unassembled WGS sequence"/>
</dbReference>
<feature type="signal peptide" evidence="1">
    <location>
        <begin position="1"/>
        <end position="22"/>
    </location>
</feature>
<reference evidence="2 3" key="1">
    <citation type="submission" date="2019-12" db="EMBL/GenBank/DDBJ databases">
        <title>Mucilaginibacter sp. HME9299 genome sequencing and assembly.</title>
        <authorList>
            <person name="Kang H."/>
            <person name="Kim H."/>
            <person name="Joh K."/>
        </authorList>
    </citation>
    <scope>NUCLEOTIDE SEQUENCE [LARGE SCALE GENOMIC DNA]</scope>
    <source>
        <strain evidence="2 3">HME9299</strain>
    </source>
</reference>